<dbReference type="OrthoDB" id="2735536at2759"/>
<dbReference type="InterPro" id="IPR001509">
    <property type="entry name" value="Epimerase_deHydtase"/>
</dbReference>
<dbReference type="PANTHER" id="PTHR10366:SF564">
    <property type="entry name" value="STEROL-4-ALPHA-CARBOXYLATE 3-DEHYDROGENASE, DECARBOXYLATING"/>
    <property type="match status" value="1"/>
</dbReference>
<protein>
    <submittedName>
        <fullName evidence="4">3-beta hydroxysteroid dehydrogenase/isomerase family protein</fullName>
    </submittedName>
</protein>
<dbReference type="PANTHER" id="PTHR10366">
    <property type="entry name" value="NAD DEPENDENT EPIMERASE/DEHYDRATASE"/>
    <property type="match status" value="1"/>
</dbReference>
<feature type="domain" description="NAD-dependent epimerase/dehydratase" evidence="3">
    <location>
        <begin position="4"/>
        <end position="250"/>
    </location>
</feature>
<sequence length="342" mass="36847">MALILVTGVNGFVGSNVVLQLIKAGYKVRGTVRGSKMDNFRKIVGDKFPALEVVQVDDVGSGDLTDAMKGVDAVIHVAAPLPFGGPGPKENLNIAVEGYLNVLRQAVKNDINKVVMTGSWASTIDPTLKQAFEGHISTEKDWGNVTEEEFLSGNHDPMWTYLAAKILAERAAWKFAANEPALDLSIIIPPFIFGPFVPGFPLPEQIALSSNQHIYTLLKGAVPPPLPPLFCDVRDVAQAHVAALSTPKSSSNVEDKRFLVSGGFLIWKDAVEYLHATRPGLKARLPALDAVFAPFPGTPTSIDASRAREVLGMDKYYTWKEAVDGAIDGLLEAEKTWAATSA</sequence>
<keyword evidence="1" id="KW-0560">Oxidoreductase</keyword>
<accession>A0A9P3Q1D3</accession>
<evidence type="ECO:0000313" key="5">
    <source>
        <dbReference type="Proteomes" id="UP001063166"/>
    </source>
</evidence>
<dbReference type="AlphaFoldDB" id="A0A9P3Q1D3"/>
<reference evidence="4" key="1">
    <citation type="submission" date="2022-07" db="EMBL/GenBank/DDBJ databases">
        <title>The genome of Lyophyllum shimeji provides insight into the initial evolution of ectomycorrhizal fungal genome.</title>
        <authorList>
            <person name="Kobayashi Y."/>
            <person name="Shibata T."/>
            <person name="Hirakawa H."/>
            <person name="Shigenobu S."/>
            <person name="Nishiyama T."/>
            <person name="Yamada A."/>
            <person name="Hasebe M."/>
            <person name="Kawaguchi M."/>
        </authorList>
    </citation>
    <scope>NUCLEOTIDE SEQUENCE</scope>
    <source>
        <strain evidence="4">AT787</strain>
    </source>
</reference>
<evidence type="ECO:0000256" key="1">
    <source>
        <dbReference type="ARBA" id="ARBA00023002"/>
    </source>
</evidence>
<evidence type="ECO:0000256" key="2">
    <source>
        <dbReference type="ARBA" id="ARBA00023445"/>
    </source>
</evidence>
<dbReference type="Proteomes" id="UP001063166">
    <property type="component" value="Unassembled WGS sequence"/>
</dbReference>
<dbReference type="Gene3D" id="3.40.50.720">
    <property type="entry name" value="NAD(P)-binding Rossmann-like Domain"/>
    <property type="match status" value="1"/>
</dbReference>
<dbReference type="GO" id="GO:0016616">
    <property type="term" value="F:oxidoreductase activity, acting on the CH-OH group of donors, NAD or NADP as acceptor"/>
    <property type="evidence" value="ECO:0007669"/>
    <property type="project" value="TreeGrafter"/>
</dbReference>
<name>A0A9P3Q1D3_LYOSH</name>
<proteinExistence type="inferred from homology"/>
<organism evidence="4 5">
    <name type="scientific">Lyophyllum shimeji</name>
    <name type="common">Hon-shimeji</name>
    <name type="synonym">Tricholoma shimeji</name>
    <dbReference type="NCBI Taxonomy" id="47721"/>
    <lineage>
        <taxon>Eukaryota</taxon>
        <taxon>Fungi</taxon>
        <taxon>Dikarya</taxon>
        <taxon>Basidiomycota</taxon>
        <taxon>Agaricomycotina</taxon>
        <taxon>Agaricomycetes</taxon>
        <taxon>Agaricomycetidae</taxon>
        <taxon>Agaricales</taxon>
        <taxon>Tricholomatineae</taxon>
        <taxon>Lyophyllaceae</taxon>
        <taxon>Lyophyllum</taxon>
    </lineage>
</organism>
<gene>
    <name evidence="4" type="ORF">LshimejAT787_2400040</name>
</gene>
<dbReference type="InterPro" id="IPR036291">
    <property type="entry name" value="NAD(P)-bd_dom_sf"/>
</dbReference>
<dbReference type="SUPFAM" id="SSF51735">
    <property type="entry name" value="NAD(P)-binding Rossmann-fold domains"/>
    <property type="match status" value="1"/>
</dbReference>
<dbReference type="InterPro" id="IPR050425">
    <property type="entry name" value="NAD(P)_dehydrat-like"/>
</dbReference>
<comment type="similarity">
    <text evidence="2">Belongs to the NAD(P)-dependent epimerase/dehydratase family. Dihydroflavonol-4-reductase subfamily.</text>
</comment>
<keyword evidence="5" id="KW-1185">Reference proteome</keyword>
<dbReference type="Pfam" id="PF01370">
    <property type="entry name" value="Epimerase"/>
    <property type="match status" value="1"/>
</dbReference>
<evidence type="ECO:0000313" key="4">
    <source>
        <dbReference type="EMBL" id="GLB45546.1"/>
    </source>
</evidence>
<evidence type="ECO:0000259" key="3">
    <source>
        <dbReference type="Pfam" id="PF01370"/>
    </source>
</evidence>
<dbReference type="EMBL" id="BRPK01000024">
    <property type="protein sequence ID" value="GLB45546.1"/>
    <property type="molecule type" value="Genomic_DNA"/>
</dbReference>
<comment type="caution">
    <text evidence="4">The sequence shown here is derived from an EMBL/GenBank/DDBJ whole genome shotgun (WGS) entry which is preliminary data.</text>
</comment>